<comment type="caution">
    <text evidence="2">The sequence shown here is derived from an EMBL/GenBank/DDBJ whole genome shotgun (WGS) entry which is preliminary data.</text>
</comment>
<name>G2H050_9ENTR</name>
<sequence length="196" mass="22562">FKKAMKIATSTDVLKKPSGGDVNQCFIFFHLPFIILAMACVMLVPFLLESVPLVRWSLAQKGVYYFYIFVVSYGWLLIIGFIILCSIIAYTMPRWVGKKRFYADQFPPYSFYKQLQGATFITCIDALLSSNIPLKSACLHCHQAENRNEFSLLFDERLYRVTVTRDAYKQLAFVIRQTPDRIRAINEVGLTSELIT</sequence>
<evidence type="ECO:0000256" key="1">
    <source>
        <dbReference type="SAM" id="Phobius"/>
    </source>
</evidence>
<reference evidence="2 3" key="1">
    <citation type="journal article" date="2012" name="Genome Res.">
        <title>Genomic basis of endosymbiont-conferred protection against an insect parasitoid.</title>
        <authorList>
            <person name="Hansen A.K."/>
            <person name="Vorburger C."/>
            <person name="Moran N.A."/>
        </authorList>
    </citation>
    <scope>NUCLEOTIDE SEQUENCE [LARGE SCALE GENOMIC DNA]</scope>
    <source>
        <strain evidence="3">R5.15</strain>
    </source>
</reference>
<dbReference type="Proteomes" id="UP000004116">
    <property type="component" value="Unassembled WGS sequence"/>
</dbReference>
<evidence type="ECO:0000313" key="2">
    <source>
        <dbReference type="EMBL" id="EGY28630.1"/>
    </source>
</evidence>
<evidence type="ECO:0000313" key="3">
    <source>
        <dbReference type="Proteomes" id="UP000004116"/>
    </source>
</evidence>
<keyword evidence="3" id="KW-1185">Reference proteome</keyword>
<keyword evidence="1" id="KW-1133">Transmembrane helix</keyword>
<feature type="transmembrane region" description="Helical" evidence="1">
    <location>
        <begin position="25"/>
        <end position="44"/>
    </location>
</feature>
<dbReference type="AlphaFoldDB" id="G2H050"/>
<feature type="non-terminal residue" evidence="2">
    <location>
        <position position="1"/>
    </location>
</feature>
<proteinExistence type="predicted"/>
<keyword evidence="1" id="KW-0812">Transmembrane</keyword>
<organism evidence="2 3">
    <name type="scientific">Candidatus Regiella insecticola 5.15</name>
    <dbReference type="NCBI Taxonomy" id="1005043"/>
    <lineage>
        <taxon>Bacteria</taxon>
        <taxon>Pseudomonadati</taxon>
        <taxon>Pseudomonadota</taxon>
        <taxon>Gammaproteobacteria</taxon>
        <taxon>Enterobacterales</taxon>
        <taxon>Enterobacteriaceae</taxon>
        <taxon>aphid secondary symbionts</taxon>
        <taxon>Candidatus Regiella</taxon>
    </lineage>
</organism>
<gene>
    <name evidence="2" type="ORF">Rin_00014300</name>
</gene>
<accession>G2H050</accession>
<protein>
    <submittedName>
        <fullName evidence="2">PilR type IV pilus biosynthesis protein</fullName>
    </submittedName>
</protein>
<keyword evidence="1" id="KW-0472">Membrane</keyword>
<feature type="transmembrane region" description="Helical" evidence="1">
    <location>
        <begin position="64"/>
        <end position="90"/>
    </location>
</feature>
<feature type="non-terminal residue" evidence="2">
    <location>
        <position position="196"/>
    </location>
</feature>
<dbReference type="EMBL" id="AGCA01000346">
    <property type="protein sequence ID" value="EGY28630.1"/>
    <property type="molecule type" value="Genomic_DNA"/>
</dbReference>